<dbReference type="InterPro" id="IPR023828">
    <property type="entry name" value="Peptidase_S8_Ser-AS"/>
</dbReference>
<dbReference type="EMBL" id="QFXC01000003">
    <property type="protein sequence ID" value="RDH85744.1"/>
    <property type="molecule type" value="Genomic_DNA"/>
</dbReference>
<keyword evidence="10" id="KW-1185">Reference proteome</keyword>
<dbReference type="Pfam" id="PF00082">
    <property type="entry name" value="Peptidase_S8"/>
    <property type="match status" value="1"/>
</dbReference>
<evidence type="ECO:0000256" key="5">
    <source>
        <dbReference type="PROSITE-ProRule" id="PRU01240"/>
    </source>
</evidence>
<feature type="signal peptide" evidence="7">
    <location>
        <begin position="1"/>
        <end position="28"/>
    </location>
</feature>
<evidence type="ECO:0000313" key="9">
    <source>
        <dbReference type="EMBL" id="RDH85744.1"/>
    </source>
</evidence>
<dbReference type="SUPFAM" id="SSF52743">
    <property type="entry name" value="Subtilisin-like"/>
    <property type="match status" value="1"/>
</dbReference>
<dbReference type="PRINTS" id="PR00723">
    <property type="entry name" value="SUBTILISIN"/>
</dbReference>
<dbReference type="Gene3D" id="3.40.50.200">
    <property type="entry name" value="Peptidase S8/S53 domain"/>
    <property type="match status" value="1"/>
</dbReference>
<reference evidence="9 10" key="1">
    <citation type="journal article" date="2018" name="ISME J.">
        <title>Endosymbiont genomes yield clues of tubeworm success.</title>
        <authorList>
            <person name="Li Y."/>
            <person name="Liles M.R."/>
            <person name="Halanych K.M."/>
        </authorList>
    </citation>
    <scope>NUCLEOTIDE SEQUENCE [LARGE SCALE GENOMIC DNA]</scope>
    <source>
        <strain evidence="9">A1464</strain>
    </source>
</reference>
<keyword evidence="7" id="KW-0732">Signal</keyword>
<dbReference type="PANTHER" id="PTHR43806:SF67">
    <property type="entry name" value="EGF-LIKE DOMAIN-CONTAINING PROTEIN"/>
    <property type="match status" value="1"/>
</dbReference>
<sequence>MSRRFSGKLSLLAAACCVSALSISSVNAGVIGADLKQAMQAGDDVQFIVKFTDQLDLSSFPGRGKGKGVELSSMLWALRNQADSSQAEAVKLLRGKGAGRLIQLWSINALAVTASPDAIQALANLSEVDSIQLDDTLAAPTPELAAVATPEWNLNSIRATELWNAGFDGSGTVVANMDTGVDVDHPDLAASWRAGNNSWFDPNYEHLTPYDKEGHGTQTMSLMVGGDAGGTSIGVSPGAQWIAVKIFNDAGIASLSGIHLGFQWLLDPDGNPGTNDIPDVVNNSWGFPDLVGQCYSEFNNDIQILKAAGIAVVFSAGNQGASGSVSPGDNTDSFAVGSVDSSLNIASSSSRGPSACDGAFFPEVVAPGVGVKAADLTFGGVFPESYKSVSGTSFAAPHVAATMAILRQANPTSSVAELEQALTNSAADLGAVGADNVYGYGMIDAVAANNLLASSPAPVCTDADSDGFFAEAGCGTELDCNQFDATINPDACDIKRDGIDQNCDGVDRTKGKSCPAPDGGSDGGTTEPVFGVEGKGKSCSDGIDNDLDGLLDCQDTDCSNNKSCRIR</sequence>
<feature type="domain" description="Peptidase S8/S53" evidence="8">
    <location>
        <begin position="169"/>
        <end position="441"/>
    </location>
</feature>
<dbReference type="InterPro" id="IPR036852">
    <property type="entry name" value="Peptidase_S8/S53_dom_sf"/>
</dbReference>
<keyword evidence="3 5" id="KW-0378">Hydrolase</keyword>
<feature type="active site" description="Charge relay system" evidence="5">
    <location>
        <position position="393"/>
    </location>
</feature>
<feature type="chain" id="PRO_5017042719" description="Peptidase S8/S53 domain-containing protein" evidence="7">
    <location>
        <begin position="29"/>
        <end position="567"/>
    </location>
</feature>
<dbReference type="InterPro" id="IPR050131">
    <property type="entry name" value="Peptidase_S8_subtilisin-like"/>
</dbReference>
<evidence type="ECO:0000256" key="2">
    <source>
        <dbReference type="ARBA" id="ARBA00022670"/>
    </source>
</evidence>
<comment type="similarity">
    <text evidence="1 5">Belongs to the peptidase S8 family.</text>
</comment>
<dbReference type="InterPro" id="IPR000209">
    <property type="entry name" value="Peptidase_S8/S53_dom"/>
</dbReference>
<evidence type="ECO:0000256" key="4">
    <source>
        <dbReference type="ARBA" id="ARBA00022825"/>
    </source>
</evidence>
<evidence type="ECO:0000259" key="8">
    <source>
        <dbReference type="Pfam" id="PF00082"/>
    </source>
</evidence>
<evidence type="ECO:0000256" key="1">
    <source>
        <dbReference type="ARBA" id="ARBA00011073"/>
    </source>
</evidence>
<dbReference type="Proteomes" id="UP000254266">
    <property type="component" value="Unassembled WGS sequence"/>
</dbReference>
<dbReference type="AlphaFoldDB" id="A0A370DMY7"/>
<evidence type="ECO:0000256" key="3">
    <source>
        <dbReference type="ARBA" id="ARBA00022801"/>
    </source>
</evidence>
<evidence type="ECO:0000256" key="7">
    <source>
        <dbReference type="SAM" id="SignalP"/>
    </source>
</evidence>
<evidence type="ECO:0000313" key="10">
    <source>
        <dbReference type="Proteomes" id="UP000254266"/>
    </source>
</evidence>
<name>A0A370DMY7_9GAMM</name>
<dbReference type="GO" id="GO:0006508">
    <property type="term" value="P:proteolysis"/>
    <property type="evidence" value="ECO:0007669"/>
    <property type="project" value="UniProtKB-KW"/>
</dbReference>
<comment type="caution">
    <text evidence="9">The sequence shown here is derived from an EMBL/GenBank/DDBJ whole genome shotgun (WGS) entry which is preliminary data.</text>
</comment>
<accession>A0A370DMY7</accession>
<gene>
    <name evidence="9" type="ORF">DIZ80_02115</name>
</gene>
<keyword evidence="2 5" id="KW-0645">Protease</keyword>
<dbReference type="PROSITE" id="PS00138">
    <property type="entry name" value="SUBTILASE_SER"/>
    <property type="match status" value="1"/>
</dbReference>
<dbReference type="InterPro" id="IPR015500">
    <property type="entry name" value="Peptidase_S8_subtilisin-rel"/>
</dbReference>
<feature type="active site" description="Charge relay system" evidence="5">
    <location>
        <position position="215"/>
    </location>
</feature>
<feature type="active site" description="Charge relay system" evidence="5">
    <location>
        <position position="178"/>
    </location>
</feature>
<organism evidence="9 10">
    <name type="scientific">endosymbiont of Galathealinum brachiosum</name>
    <dbReference type="NCBI Taxonomy" id="2200906"/>
    <lineage>
        <taxon>Bacteria</taxon>
        <taxon>Pseudomonadati</taxon>
        <taxon>Pseudomonadota</taxon>
        <taxon>Gammaproteobacteria</taxon>
        <taxon>sulfur-oxidizing symbionts</taxon>
    </lineage>
</organism>
<dbReference type="GO" id="GO:0004252">
    <property type="term" value="F:serine-type endopeptidase activity"/>
    <property type="evidence" value="ECO:0007669"/>
    <property type="project" value="UniProtKB-UniRule"/>
</dbReference>
<dbReference type="PROSITE" id="PS51892">
    <property type="entry name" value="SUBTILASE"/>
    <property type="match status" value="1"/>
</dbReference>
<dbReference type="PANTHER" id="PTHR43806">
    <property type="entry name" value="PEPTIDASE S8"/>
    <property type="match status" value="1"/>
</dbReference>
<proteinExistence type="inferred from homology"/>
<protein>
    <recommendedName>
        <fullName evidence="8">Peptidase S8/S53 domain-containing protein</fullName>
    </recommendedName>
</protein>
<evidence type="ECO:0000256" key="6">
    <source>
        <dbReference type="SAM" id="MobiDB-lite"/>
    </source>
</evidence>
<keyword evidence="4 5" id="KW-0720">Serine protease</keyword>
<feature type="region of interest" description="Disordered" evidence="6">
    <location>
        <begin position="508"/>
        <end position="532"/>
    </location>
</feature>